<gene>
    <name evidence="3" type="ORF">MNBD_GAMMA23-1281</name>
</gene>
<dbReference type="InterPro" id="IPR036286">
    <property type="entry name" value="LexA/Signal_pep-like_sf"/>
</dbReference>
<dbReference type="Gene3D" id="1.10.30.50">
    <property type="match status" value="1"/>
</dbReference>
<dbReference type="Gene3D" id="2.10.109.10">
    <property type="entry name" value="Umud Fragment, subunit A"/>
    <property type="match status" value="1"/>
</dbReference>
<name>A0A3B0ZZD3_9ZZZZ</name>
<dbReference type="EMBL" id="UOFT01000055">
    <property type="protein sequence ID" value="VAW97141.1"/>
    <property type="molecule type" value="Genomic_DNA"/>
</dbReference>
<dbReference type="InterPro" id="IPR015927">
    <property type="entry name" value="Peptidase_S24_S26A/B/C"/>
</dbReference>
<dbReference type="Pfam" id="PF13395">
    <property type="entry name" value="HNH_4"/>
    <property type="match status" value="1"/>
</dbReference>
<feature type="domain" description="HNH nuclease" evidence="2">
    <location>
        <begin position="275"/>
        <end position="312"/>
    </location>
</feature>
<dbReference type="CDD" id="cd06529">
    <property type="entry name" value="S24_LexA-like"/>
    <property type="match status" value="1"/>
</dbReference>
<dbReference type="InterPro" id="IPR003615">
    <property type="entry name" value="HNH_nuc"/>
</dbReference>
<dbReference type="AlphaFoldDB" id="A0A3B0ZZD3"/>
<reference evidence="3" key="1">
    <citation type="submission" date="2018-06" db="EMBL/GenBank/DDBJ databases">
        <authorList>
            <person name="Zhirakovskaya E."/>
        </authorList>
    </citation>
    <scope>NUCLEOTIDE SEQUENCE</scope>
</reference>
<dbReference type="InterPro" id="IPR039418">
    <property type="entry name" value="LexA-like"/>
</dbReference>
<evidence type="ECO:0000259" key="1">
    <source>
        <dbReference type="Pfam" id="PF00717"/>
    </source>
</evidence>
<accession>A0A3B0ZZD3</accession>
<proteinExistence type="predicted"/>
<protein>
    <recommendedName>
        <fullName evidence="4">HNH nuclease domain-containing protein</fullName>
    </recommendedName>
</protein>
<evidence type="ECO:0000259" key="2">
    <source>
        <dbReference type="Pfam" id="PF13395"/>
    </source>
</evidence>
<evidence type="ECO:0000313" key="3">
    <source>
        <dbReference type="EMBL" id="VAW97141.1"/>
    </source>
</evidence>
<sequence>MILGVASGGLFQIRQTTGMNNNLPNNPFLNISAFSRMFERTSTSYKFLFFLSLIQKIKEIGKSDSASTEITYVDLAVGMLSIAWFPHQYFRLSLGVQDQCANILGIFVRERKIIFEAGPITSTTIGQLRMELFDWLNMSRNNIGSLLNHVPYRLLTPFYVNELKGIQENKKNRKIIELANKQNLENIPLYSFTDKSIKVDASWREYMQNNMPVIEGWAKWYWCDYLQNRNPSVPSIPKKILPILSRVAMTSETQYWINILKHKGLKCIYSKNSLDDFALDHFLPWTFVTHNQLWNLIPVSSSANSSKSNNLPSLSYLDGFIEEQFIAIQTAKEIYTEKKWQKFMQTYLSDLHIESYEDLSDQSIVSSAFKSTIKPLHEIASFNGFSSGWVYHENNKVQVVEAEQPVFTENIKESDKFSSFLPLYPIEVAAGNFEDSEIYAEPSSWLNMPMVNYTGVLTKDFFIAQIKGYSMEPTIPDGSYCLFQYGVVGSRSNRIVLVKKDGVIDPDMQTSFTVKRYFSEKITDPENGWTHSKIELRPDNPEYDTIEIKEEDADSFVVAAEFIQVLEI</sequence>
<evidence type="ECO:0008006" key="4">
    <source>
        <dbReference type="Google" id="ProtNLM"/>
    </source>
</evidence>
<dbReference type="SUPFAM" id="SSF51306">
    <property type="entry name" value="LexA/Signal peptidase"/>
    <property type="match status" value="1"/>
</dbReference>
<dbReference type="Pfam" id="PF00717">
    <property type="entry name" value="Peptidase_S24"/>
    <property type="match status" value="1"/>
</dbReference>
<organism evidence="3">
    <name type="scientific">hydrothermal vent metagenome</name>
    <dbReference type="NCBI Taxonomy" id="652676"/>
    <lineage>
        <taxon>unclassified sequences</taxon>
        <taxon>metagenomes</taxon>
        <taxon>ecological metagenomes</taxon>
    </lineage>
</organism>
<feature type="domain" description="Peptidase S24/S26A/S26B/S26C" evidence="1">
    <location>
        <begin position="423"/>
        <end position="552"/>
    </location>
</feature>